<keyword evidence="3" id="KW-1133">Transmembrane helix</keyword>
<organism evidence="4 5">
    <name type="scientific">Aliivibrio logei</name>
    <name type="common">Vibrio logei</name>
    <dbReference type="NCBI Taxonomy" id="688"/>
    <lineage>
        <taxon>Bacteria</taxon>
        <taxon>Pseudomonadati</taxon>
        <taxon>Pseudomonadota</taxon>
        <taxon>Gammaproteobacteria</taxon>
        <taxon>Vibrionales</taxon>
        <taxon>Vibrionaceae</taxon>
        <taxon>Aliivibrio</taxon>
    </lineage>
</organism>
<keyword evidence="1" id="KW-0175">Coiled coil</keyword>
<gene>
    <name evidence="4" type="ORF">A6E04_18505</name>
</gene>
<accession>A0A1B9NUB1</accession>
<sequence>MASIFTSTPTRYPESNSEPECGMSEKEIARIDAAMNNLANLMREQSRTLNKVLITLTKTQTIQVSNSKRIDKLESDKIGLVRLIFGPVIAVAVAALKVM</sequence>
<evidence type="ECO:0000256" key="1">
    <source>
        <dbReference type="SAM" id="Coils"/>
    </source>
</evidence>
<proteinExistence type="predicted"/>
<feature type="compositionally biased region" description="Polar residues" evidence="2">
    <location>
        <begin position="1"/>
        <end position="18"/>
    </location>
</feature>
<comment type="caution">
    <text evidence="4">The sequence shown here is derived from an EMBL/GenBank/DDBJ whole genome shotgun (WGS) entry which is preliminary data.</text>
</comment>
<dbReference type="Proteomes" id="UP000093523">
    <property type="component" value="Unassembled WGS sequence"/>
</dbReference>
<feature type="coiled-coil region" evidence="1">
    <location>
        <begin position="24"/>
        <end position="51"/>
    </location>
</feature>
<dbReference type="RefSeq" id="WP_065612054.1">
    <property type="nucleotide sequence ID" value="NZ_CAWMPN010000029.1"/>
</dbReference>
<dbReference type="STRING" id="688.A6E04_18505"/>
<evidence type="ECO:0000256" key="3">
    <source>
        <dbReference type="SAM" id="Phobius"/>
    </source>
</evidence>
<protein>
    <submittedName>
        <fullName evidence="4">Uncharacterized protein</fullName>
    </submittedName>
</protein>
<evidence type="ECO:0000256" key="2">
    <source>
        <dbReference type="SAM" id="MobiDB-lite"/>
    </source>
</evidence>
<feature type="transmembrane region" description="Helical" evidence="3">
    <location>
        <begin position="78"/>
        <end position="96"/>
    </location>
</feature>
<keyword evidence="3" id="KW-0812">Transmembrane</keyword>
<keyword evidence="3" id="KW-0472">Membrane</keyword>
<dbReference type="AlphaFoldDB" id="A0A1B9NUB1"/>
<name>A0A1B9NUB1_ALILO</name>
<dbReference type="EMBL" id="MAJU01000029">
    <property type="protein sequence ID" value="OCH17614.1"/>
    <property type="molecule type" value="Genomic_DNA"/>
</dbReference>
<feature type="region of interest" description="Disordered" evidence="2">
    <location>
        <begin position="1"/>
        <end position="22"/>
    </location>
</feature>
<evidence type="ECO:0000313" key="5">
    <source>
        <dbReference type="Proteomes" id="UP000093523"/>
    </source>
</evidence>
<evidence type="ECO:0000313" key="4">
    <source>
        <dbReference type="EMBL" id="OCH17614.1"/>
    </source>
</evidence>
<reference evidence="4 5" key="1">
    <citation type="submission" date="2016-06" db="EMBL/GenBank/DDBJ databases">
        <authorList>
            <person name="Kjaerup R.B."/>
            <person name="Dalgaard T.S."/>
            <person name="Juul-Madsen H.R."/>
        </authorList>
    </citation>
    <scope>NUCLEOTIDE SEQUENCE [LARGE SCALE GENOMIC DNA]</scope>
    <source>
        <strain evidence="4 5">1S159</strain>
    </source>
</reference>